<gene>
    <name evidence="3" type="ORF">PO158_09215</name>
</gene>
<feature type="domain" description="Actin homologue MreB-like C-terminal" evidence="2">
    <location>
        <begin position="239"/>
        <end position="356"/>
    </location>
</feature>
<dbReference type="Proteomes" id="UP001218021">
    <property type="component" value="Unassembled WGS sequence"/>
</dbReference>
<organism evidence="3 4">
    <name type="scientific">Limosilactobacillus mucosae</name>
    <name type="common">Lactobacillus mucosae</name>
    <dbReference type="NCBI Taxonomy" id="97478"/>
    <lineage>
        <taxon>Bacteria</taxon>
        <taxon>Bacillati</taxon>
        <taxon>Bacillota</taxon>
        <taxon>Bacilli</taxon>
        <taxon>Lactobacillales</taxon>
        <taxon>Lactobacillaceae</taxon>
        <taxon>Limosilactobacillus</taxon>
    </lineage>
</organism>
<evidence type="ECO:0000259" key="2">
    <source>
        <dbReference type="Pfam" id="PF21522"/>
    </source>
</evidence>
<evidence type="ECO:0000259" key="1">
    <source>
        <dbReference type="Pfam" id="PF17989"/>
    </source>
</evidence>
<dbReference type="RefSeq" id="WP_272207408.1">
    <property type="nucleotide sequence ID" value="NZ_JAQONC010000001.1"/>
</dbReference>
<dbReference type="Pfam" id="PF21522">
    <property type="entry name" value="MreB-like_C"/>
    <property type="match status" value="1"/>
</dbReference>
<evidence type="ECO:0000313" key="3">
    <source>
        <dbReference type="EMBL" id="MDC2828458.1"/>
    </source>
</evidence>
<dbReference type="InterPro" id="IPR040607">
    <property type="entry name" value="ALP_N"/>
</dbReference>
<sequence length="405" mass="44616">MKKEKILFANDLGYGCVKASLNNEEILVPSLSSIVMAQNNETPLAFNENNLKAFASSIYDNLNVSIESPSVETDLQLFVGSAATKNPLNLRHLDLNAENGKSTDDLSVVLTLSIIAAKRVKMAIENNEDLSSELAAEVTMAAALPIMEGKYGNTLETYKKRYAGHKHKVIFHNFDKEIKVNITFEKVMIVFEGEVAQYYLQYPDDGLKASLENSFENDYGTKGNITANDIVNAESVLGIDIGEGTTDIVSVIGHQSNRASSESLKQGYGSVLTGAIEELNSKGMMIKDRSYLVASLNLPTNKFNKARKDNIRAVIRKQMKPFVDNILQSVSSVISKSGMAPELVFVYGGGSIPMRSESNLREKLVKSLDSFSMGYDVPVIWINKDYAQLMNERGLKKLVDEIAEV</sequence>
<name>A0AAJ1HPS4_LIMMU</name>
<accession>A0AAJ1HPS4</accession>
<protein>
    <submittedName>
        <fullName evidence="3">ParM/StbA family protein</fullName>
    </submittedName>
</protein>
<dbReference type="InterPro" id="IPR049067">
    <property type="entry name" value="MreB-like_C"/>
</dbReference>
<reference evidence="3" key="1">
    <citation type="submission" date="2023-01" db="EMBL/GenBank/DDBJ databases">
        <title>Genome analysis of 13 Lactobacillus isolated from gut of wild boar.</title>
        <authorList>
            <person name="Papp P."/>
            <person name="Libisch B."/>
            <person name="Nagy T."/>
            <person name="Olasz F."/>
        </authorList>
    </citation>
    <scope>NUCLEOTIDE SEQUENCE</scope>
    <source>
        <strain evidence="3">F108</strain>
    </source>
</reference>
<dbReference type="Pfam" id="PF17989">
    <property type="entry name" value="ALP_N"/>
    <property type="match status" value="1"/>
</dbReference>
<dbReference type="AlphaFoldDB" id="A0AAJ1HPS4"/>
<dbReference type="SUPFAM" id="SSF53067">
    <property type="entry name" value="Actin-like ATPase domain"/>
    <property type="match status" value="1"/>
</dbReference>
<dbReference type="CDD" id="cd24023">
    <property type="entry name" value="ASKHA_NBD_ParM_Alp7A-like"/>
    <property type="match status" value="1"/>
</dbReference>
<proteinExistence type="predicted"/>
<dbReference type="EMBL" id="JAQOND010000032">
    <property type="protein sequence ID" value="MDC2828458.1"/>
    <property type="molecule type" value="Genomic_DNA"/>
</dbReference>
<dbReference type="Gene3D" id="3.30.420.40">
    <property type="match status" value="2"/>
</dbReference>
<dbReference type="InterPro" id="IPR043129">
    <property type="entry name" value="ATPase_NBD"/>
</dbReference>
<feature type="domain" description="Actin-like protein N-terminal" evidence="1">
    <location>
        <begin position="10"/>
        <end position="193"/>
    </location>
</feature>
<comment type="caution">
    <text evidence="3">The sequence shown here is derived from an EMBL/GenBank/DDBJ whole genome shotgun (WGS) entry which is preliminary data.</text>
</comment>
<evidence type="ECO:0000313" key="4">
    <source>
        <dbReference type="Proteomes" id="UP001218021"/>
    </source>
</evidence>